<protein>
    <submittedName>
        <fullName evidence="1">Uncharacterized protein</fullName>
    </submittedName>
</protein>
<dbReference type="AlphaFoldDB" id="A0A518G0V2"/>
<gene>
    <name evidence="1" type="ORF">Q31a_05190</name>
</gene>
<dbReference type="KEGG" id="ahel:Q31a_05190"/>
<evidence type="ECO:0000313" key="2">
    <source>
        <dbReference type="Proteomes" id="UP000318017"/>
    </source>
</evidence>
<keyword evidence="2" id="KW-1185">Reference proteome</keyword>
<reference evidence="1 2" key="1">
    <citation type="submission" date="2019-02" db="EMBL/GenBank/DDBJ databases">
        <title>Deep-cultivation of Planctomycetes and their phenomic and genomic characterization uncovers novel biology.</title>
        <authorList>
            <person name="Wiegand S."/>
            <person name="Jogler M."/>
            <person name="Boedeker C."/>
            <person name="Pinto D."/>
            <person name="Vollmers J."/>
            <person name="Rivas-Marin E."/>
            <person name="Kohn T."/>
            <person name="Peeters S.H."/>
            <person name="Heuer A."/>
            <person name="Rast P."/>
            <person name="Oberbeckmann S."/>
            <person name="Bunk B."/>
            <person name="Jeske O."/>
            <person name="Meyerdierks A."/>
            <person name="Storesund J.E."/>
            <person name="Kallscheuer N."/>
            <person name="Luecker S."/>
            <person name="Lage O.M."/>
            <person name="Pohl T."/>
            <person name="Merkel B.J."/>
            <person name="Hornburger P."/>
            <person name="Mueller R.-W."/>
            <person name="Bruemmer F."/>
            <person name="Labrenz M."/>
            <person name="Spormann A.M."/>
            <person name="Op den Camp H."/>
            <person name="Overmann J."/>
            <person name="Amann R."/>
            <person name="Jetten M.S.M."/>
            <person name="Mascher T."/>
            <person name="Medema M.H."/>
            <person name="Devos D.P."/>
            <person name="Kaster A.-K."/>
            <person name="Ovreas L."/>
            <person name="Rohde M."/>
            <person name="Galperin M.Y."/>
            <person name="Jogler C."/>
        </authorList>
    </citation>
    <scope>NUCLEOTIDE SEQUENCE [LARGE SCALE GENOMIC DNA]</scope>
    <source>
        <strain evidence="1 2">Q31a</strain>
    </source>
</reference>
<dbReference type="EMBL" id="CP036298">
    <property type="protein sequence ID" value="QDV22235.1"/>
    <property type="molecule type" value="Genomic_DNA"/>
</dbReference>
<dbReference type="Proteomes" id="UP000318017">
    <property type="component" value="Chromosome"/>
</dbReference>
<organism evidence="1 2">
    <name type="scientific">Aureliella helgolandensis</name>
    <dbReference type="NCBI Taxonomy" id="2527968"/>
    <lineage>
        <taxon>Bacteria</taxon>
        <taxon>Pseudomonadati</taxon>
        <taxon>Planctomycetota</taxon>
        <taxon>Planctomycetia</taxon>
        <taxon>Pirellulales</taxon>
        <taxon>Pirellulaceae</taxon>
        <taxon>Aureliella</taxon>
    </lineage>
</organism>
<evidence type="ECO:0000313" key="1">
    <source>
        <dbReference type="EMBL" id="QDV22235.1"/>
    </source>
</evidence>
<proteinExistence type="predicted"/>
<sequence length="165" mass="18614">MVLVRLDFPEAIAFERMGKVLPLPKDCLIFVQSSWLACPYGNTFSRLDFVPLGDYWATEIDSMTEQFFASENAPNHPAATRDCPFQIARLRRSGACCGYAYGQVREPRRNRLTIVCRSRERLSTISWAIFPDLSMMVASAPCSRSISTDLRLPRCAARINAVEAK</sequence>
<accession>A0A518G0V2</accession>
<name>A0A518G0V2_9BACT</name>